<gene>
    <name evidence="6" type="ORF">N7472_005051</name>
</gene>
<feature type="transmembrane region" description="Helical" evidence="5">
    <location>
        <begin position="6"/>
        <end position="23"/>
    </location>
</feature>
<evidence type="ECO:0000256" key="2">
    <source>
        <dbReference type="ARBA" id="ARBA00022679"/>
    </source>
</evidence>
<keyword evidence="1" id="KW-0489">Methyltransferase</keyword>
<reference evidence="6" key="2">
    <citation type="journal article" date="2023" name="IMA Fungus">
        <title>Comparative genomic study of the Penicillium genus elucidates a diverse pangenome and 15 lateral gene transfer events.</title>
        <authorList>
            <person name="Petersen C."/>
            <person name="Sorensen T."/>
            <person name="Nielsen M.R."/>
            <person name="Sondergaard T.E."/>
            <person name="Sorensen J.L."/>
            <person name="Fitzpatrick D.A."/>
            <person name="Frisvad J.C."/>
            <person name="Nielsen K.L."/>
        </authorList>
    </citation>
    <scope>NUCLEOTIDE SEQUENCE</scope>
    <source>
        <strain evidence="6">IBT 16849</strain>
    </source>
</reference>
<dbReference type="Proteomes" id="UP001150879">
    <property type="component" value="Unassembled WGS sequence"/>
</dbReference>
<dbReference type="InterPro" id="IPR002935">
    <property type="entry name" value="SAM_O-MeTrfase"/>
</dbReference>
<name>A0A9W9JNX6_9EURO</name>
<dbReference type="PANTHER" id="PTHR10509:SF14">
    <property type="entry name" value="CAFFEOYL-COA O-METHYLTRANSFERASE 3-RELATED"/>
    <property type="match status" value="1"/>
</dbReference>
<dbReference type="GO" id="GO:0008171">
    <property type="term" value="F:O-methyltransferase activity"/>
    <property type="evidence" value="ECO:0007669"/>
    <property type="project" value="InterPro"/>
</dbReference>
<dbReference type="GO" id="GO:0032259">
    <property type="term" value="P:methylation"/>
    <property type="evidence" value="ECO:0007669"/>
    <property type="project" value="UniProtKB-KW"/>
</dbReference>
<evidence type="ECO:0000313" key="7">
    <source>
        <dbReference type="Proteomes" id="UP001150879"/>
    </source>
</evidence>
<dbReference type="InterPro" id="IPR029063">
    <property type="entry name" value="SAM-dependent_MTases_sf"/>
</dbReference>
<keyword evidence="3" id="KW-0949">S-adenosyl-L-methionine</keyword>
<comment type="similarity">
    <text evidence="4">Belongs to the class I-like SAM-binding methyltransferase superfamily. Cation-dependent O-methyltransferase family.</text>
</comment>
<dbReference type="GO" id="GO:0008757">
    <property type="term" value="F:S-adenosylmethionine-dependent methyltransferase activity"/>
    <property type="evidence" value="ECO:0007669"/>
    <property type="project" value="TreeGrafter"/>
</dbReference>
<protein>
    <submittedName>
        <fullName evidence="6">O-methyltransferase family 3</fullName>
    </submittedName>
</protein>
<accession>A0A9W9JNX6</accession>
<dbReference type="EMBL" id="JAPQKP010000003">
    <property type="protein sequence ID" value="KAJ5199847.1"/>
    <property type="molecule type" value="Genomic_DNA"/>
</dbReference>
<evidence type="ECO:0000256" key="5">
    <source>
        <dbReference type="SAM" id="Phobius"/>
    </source>
</evidence>
<proteinExistence type="inferred from homology"/>
<evidence type="ECO:0000313" key="6">
    <source>
        <dbReference type="EMBL" id="KAJ5199847.1"/>
    </source>
</evidence>
<dbReference type="SUPFAM" id="SSF53335">
    <property type="entry name" value="S-adenosyl-L-methionine-dependent methyltransferases"/>
    <property type="match status" value="1"/>
</dbReference>
<dbReference type="AlphaFoldDB" id="A0A9W9JNX6"/>
<dbReference type="PANTHER" id="PTHR10509">
    <property type="entry name" value="O-METHYLTRANSFERASE-RELATED"/>
    <property type="match status" value="1"/>
</dbReference>
<evidence type="ECO:0000256" key="1">
    <source>
        <dbReference type="ARBA" id="ARBA00022603"/>
    </source>
</evidence>
<dbReference type="PROSITE" id="PS51682">
    <property type="entry name" value="SAM_OMT_I"/>
    <property type="match status" value="1"/>
</dbReference>
<keyword evidence="5" id="KW-1133">Transmembrane helix</keyword>
<dbReference type="Pfam" id="PF01596">
    <property type="entry name" value="Methyltransf_3"/>
    <property type="match status" value="1"/>
</dbReference>
<evidence type="ECO:0000256" key="3">
    <source>
        <dbReference type="ARBA" id="ARBA00022691"/>
    </source>
</evidence>
<comment type="caution">
    <text evidence="6">The sequence shown here is derived from an EMBL/GenBank/DDBJ whole genome shotgun (WGS) entry which is preliminary data.</text>
</comment>
<evidence type="ECO:0000256" key="4">
    <source>
        <dbReference type="ARBA" id="ARBA00023453"/>
    </source>
</evidence>
<sequence length="278" mass="31094">MDRLSTWGAITLFTAFFFILPGLHKLFSSYNQSTPLDIPVLGVMSHWSNNSWNPRWEAVDTYAISHGHPDTRPNAQALQDTILASNRAGLPSHALSAAQAKFLSLHCRTANVTHALEIGTLGGYSAIWMASQNPQLHLTTIEYDEHHYKTSKRNIDRSKLADRIEVINGAALDVLGRLREEVHSGRRPPFGFTFIDADKVNNWKYFQMAKDMSKPNSVICVDNIVRDGHLVSFDDNDSYLRGCREVVEKAGKEPGVDSVVLQTVGEKGYDGWLWAVVN</sequence>
<keyword evidence="5" id="KW-0812">Transmembrane</keyword>
<reference evidence="6" key="1">
    <citation type="submission" date="2022-11" db="EMBL/GenBank/DDBJ databases">
        <authorList>
            <person name="Petersen C."/>
        </authorList>
    </citation>
    <scope>NUCLEOTIDE SEQUENCE</scope>
    <source>
        <strain evidence="6">IBT 16849</strain>
    </source>
</reference>
<organism evidence="6 7">
    <name type="scientific">Penicillium cf. griseofulvum</name>
    <dbReference type="NCBI Taxonomy" id="2972120"/>
    <lineage>
        <taxon>Eukaryota</taxon>
        <taxon>Fungi</taxon>
        <taxon>Dikarya</taxon>
        <taxon>Ascomycota</taxon>
        <taxon>Pezizomycotina</taxon>
        <taxon>Eurotiomycetes</taxon>
        <taxon>Eurotiomycetidae</taxon>
        <taxon>Eurotiales</taxon>
        <taxon>Aspergillaceae</taxon>
        <taxon>Penicillium</taxon>
    </lineage>
</organism>
<keyword evidence="7" id="KW-1185">Reference proteome</keyword>
<keyword evidence="5" id="KW-0472">Membrane</keyword>
<dbReference type="InterPro" id="IPR050362">
    <property type="entry name" value="Cation-dep_OMT"/>
</dbReference>
<keyword evidence="2" id="KW-0808">Transferase</keyword>
<dbReference type="Gene3D" id="3.40.50.150">
    <property type="entry name" value="Vaccinia Virus protein VP39"/>
    <property type="match status" value="1"/>
</dbReference>